<proteinExistence type="predicted"/>
<dbReference type="Proteomes" id="UP000813462">
    <property type="component" value="Unassembled WGS sequence"/>
</dbReference>
<dbReference type="Gene3D" id="3.80.10.10">
    <property type="entry name" value="Ribonuclease Inhibitor"/>
    <property type="match status" value="1"/>
</dbReference>
<reference evidence="3" key="1">
    <citation type="journal article" date="2021" name="Front. Plant Sci.">
        <title>Chromosome-Scale Genome Assembly for Chinese Sour Jujube and Insights Into Its Genome Evolution and Domestication Signature.</title>
        <authorList>
            <person name="Shen L.-Y."/>
            <person name="Luo H."/>
            <person name="Wang X.-L."/>
            <person name="Wang X.-M."/>
            <person name="Qiu X.-J."/>
            <person name="Liu H."/>
            <person name="Zhou S.-S."/>
            <person name="Jia K.-H."/>
            <person name="Nie S."/>
            <person name="Bao Y.-T."/>
            <person name="Zhang R.-G."/>
            <person name="Yun Q.-Z."/>
            <person name="Chai Y.-H."/>
            <person name="Lu J.-Y."/>
            <person name="Li Y."/>
            <person name="Zhao S.-W."/>
            <person name="Mao J.-F."/>
            <person name="Jia S.-G."/>
            <person name="Mao Y.-M."/>
        </authorList>
    </citation>
    <scope>NUCLEOTIDE SEQUENCE</scope>
    <source>
        <strain evidence="3">AT0</strain>
        <tissue evidence="3">Leaf</tissue>
    </source>
</reference>
<sequence>MIGIVELQNLPDGLRSLTCLEELSIERCSKLKSLSPGLNHLTSLLKLSIEECPDLETLSPALCHLTLLQQLDISRCTKLKSLSPAEFSEESVALEESIPENSDSFFYHLSKLRTLHIDGDDSH</sequence>
<dbReference type="Pfam" id="PF25013">
    <property type="entry name" value="LRR_Zer-1"/>
    <property type="match status" value="1"/>
</dbReference>
<evidence type="ECO:0000313" key="3">
    <source>
        <dbReference type="EMBL" id="KAH7528956.1"/>
    </source>
</evidence>
<dbReference type="GO" id="GO:0006952">
    <property type="term" value="P:defense response"/>
    <property type="evidence" value="ECO:0007669"/>
    <property type="project" value="UniProtKB-KW"/>
</dbReference>
<organism evidence="3 4">
    <name type="scientific">Ziziphus jujuba var. spinosa</name>
    <dbReference type="NCBI Taxonomy" id="714518"/>
    <lineage>
        <taxon>Eukaryota</taxon>
        <taxon>Viridiplantae</taxon>
        <taxon>Streptophyta</taxon>
        <taxon>Embryophyta</taxon>
        <taxon>Tracheophyta</taxon>
        <taxon>Spermatophyta</taxon>
        <taxon>Magnoliopsida</taxon>
        <taxon>eudicotyledons</taxon>
        <taxon>Gunneridae</taxon>
        <taxon>Pentapetalae</taxon>
        <taxon>rosids</taxon>
        <taxon>fabids</taxon>
        <taxon>Rosales</taxon>
        <taxon>Rhamnaceae</taxon>
        <taxon>Paliureae</taxon>
        <taxon>Ziziphus</taxon>
    </lineage>
</organism>
<dbReference type="PANTHER" id="PTHR36766:SF70">
    <property type="entry name" value="DISEASE RESISTANCE PROTEIN RGA4"/>
    <property type="match status" value="1"/>
</dbReference>
<dbReference type="EMBL" id="JAEACU010000005">
    <property type="protein sequence ID" value="KAH7528956.1"/>
    <property type="molecule type" value="Genomic_DNA"/>
</dbReference>
<dbReference type="InterPro" id="IPR032675">
    <property type="entry name" value="LRR_dom_sf"/>
</dbReference>
<accession>A0A978VF17</accession>
<name>A0A978VF17_ZIZJJ</name>
<dbReference type="AlphaFoldDB" id="A0A978VF17"/>
<protein>
    <recommendedName>
        <fullName evidence="2">Zer-1-like leucine-rich repeats region domain-containing protein</fullName>
    </recommendedName>
</protein>
<evidence type="ECO:0000313" key="4">
    <source>
        <dbReference type="Proteomes" id="UP000813462"/>
    </source>
</evidence>
<dbReference type="SUPFAM" id="SSF52058">
    <property type="entry name" value="L domain-like"/>
    <property type="match status" value="1"/>
</dbReference>
<keyword evidence="1" id="KW-0611">Plant defense</keyword>
<dbReference type="InterPro" id="IPR056845">
    <property type="entry name" value="LRR_Zer-1"/>
</dbReference>
<evidence type="ECO:0000259" key="2">
    <source>
        <dbReference type="Pfam" id="PF25013"/>
    </source>
</evidence>
<comment type="caution">
    <text evidence="3">The sequence shown here is derived from an EMBL/GenBank/DDBJ whole genome shotgun (WGS) entry which is preliminary data.</text>
</comment>
<feature type="domain" description="Zer-1-like leucine-rich repeats region" evidence="2">
    <location>
        <begin position="14"/>
        <end position="80"/>
    </location>
</feature>
<evidence type="ECO:0000256" key="1">
    <source>
        <dbReference type="ARBA" id="ARBA00022821"/>
    </source>
</evidence>
<dbReference type="PANTHER" id="PTHR36766">
    <property type="entry name" value="PLANT BROAD-SPECTRUM MILDEW RESISTANCE PROTEIN RPW8"/>
    <property type="match status" value="1"/>
</dbReference>
<gene>
    <name evidence="3" type="ORF">FEM48_Zijuj05G0132600</name>
</gene>